<keyword evidence="4" id="KW-0282">Flagellum</keyword>
<comment type="caution">
    <text evidence="4">The sequence shown here is derived from an EMBL/GenBank/DDBJ whole genome shotgun (WGS) entry which is preliminary data.</text>
</comment>
<evidence type="ECO:0000313" key="4">
    <source>
        <dbReference type="EMBL" id="KIQ70355.1"/>
    </source>
</evidence>
<dbReference type="InterPro" id="IPR036737">
    <property type="entry name" value="OmpA-like_sf"/>
</dbReference>
<dbReference type="CDD" id="cd07185">
    <property type="entry name" value="OmpA_C-like"/>
    <property type="match status" value="1"/>
</dbReference>
<evidence type="ECO:0000259" key="3">
    <source>
        <dbReference type="PROSITE" id="PS51123"/>
    </source>
</evidence>
<dbReference type="SUPFAM" id="SSF57997">
    <property type="entry name" value="Tropomyosin"/>
    <property type="match status" value="1"/>
</dbReference>
<protein>
    <submittedName>
        <fullName evidence="4">Flagellar motor protein</fullName>
    </submittedName>
</protein>
<dbReference type="PANTHER" id="PTHR30329:SF21">
    <property type="entry name" value="LIPOPROTEIN YIAD-RELATED"/>
    <property type="match status" value="1"/>
</dbReference>
<evidence type="ECO:0000256" key="1">
    <source>
        <dbReference type="PROSITE-ProRule" id="PRU00473"/>
    </source>
</evidence>
<dbReference type="AlphaFoldDB" id="A0A0D0NQ08"/>
<sequence length="456" mass="46952">MNKIGIGAAALAVAAAGARAQGIPDGIEGVAAEILQEAAGYCAAETDGGALDIRDPGGVTFTDLDGDGGTGADGSPDDVVIDFNNIYCDRAGSLWHGTGGAPIHLILDGETSESWTAHSWEVERMGPDYPAVVLLARHGSACDGAGAAPCVQAIVAEGGRFWTPEAPQEVAERITALEEAERQMGAILDSLRSGGDRTSELIDLRVALDSAETAAAEATDRLAAAERAQARAEARATALGGQVAGLREQLQALEGLADSVAAEDGDVSGAMDDLREELQAALARAEEAEARAASLEAAAGGAAEEADLDAARAAFVAELSDRLAGEGVEAVGDRFAIASGQLFQEGGATLSASGEAALDEVATALRTATDDVGEWTLRVDGHTDDVPVSDDNPFGSNWALSQARALSVVQYLSDEAGIPPDRLAANGYGQYRPLVVPENADARARNRRIELVLMRR</sequence>
<keyword evidence="4" id="KW-0966">Cell projection</keyword>
<gene>
    <name evidence="4" type="ORF">Wenmar_00731</name>
</gene>
<accession>A0A0D0NQ08</accession>
<dbReference type="GO" id="GO:0016020">
    <property type="term" value="C:membrane"/>
    <property type="evidence" value="ECO:0007669"/>
    <property type="project" value="UniProtKB-UniRule"/>
</dbReference>
<evidence type="ECO:0000313" key="5">
    <source>
        <dbReference type="Proteomes" id="UP000035100"/>
    </source>
</evidence>
<dbReference type="EMBL" id="AONG01000005">
    <property type="protein sequence ID" value="KIQ70355.1"/>
    <property type="molecule type" value="Genomic_DNA"/>
</dbReference>
<dbReference type="PATRIC" id="fig|1123501.6.peg.797"/>
<dbReference type="InterPro" id="IPR050330">
    <property type="entry name" value="Bact_OuterMem_StrucFunc"/>
</dbReference>
<dbReference type="Proteomes" id="UP000035100">
    <property type="component" value="Unassembled WGS sequence"/>
</dbReference>
<keyword evidence="1" id="KW-0472">Membrane</keyword>
<dbReference type="RefSeq" id="WP_018304100.1">
    <property type="nucleotide sequence ID" value="NZ_KB902312.1"/>
</dbReference>
<dbReference type="InterPro" id="IPR006665">
    <property type="entry name" value="OmpA-like"/>
</dbReference>
<reference evidence="4 5" key="1">
    <citation type="submission" date="2013-01" db="EMBL/GenBank/DDBJ databases">
        <authorList>
            <person name="Fiebig A."/>
            <person name="Goeker M."/>
            <person name="Klenk H.-P.P."/>
        </authorList>
    </citation>
    <scope>NUCLEOTIDE SEQUENCE [LARGE SCALE GENOMIC DNA]</scope>
    <source>
        <strain evidence="4 5">DSM 24838</strain>
    </source>
</reference>
<dbReference type="Pfam" id="PF00691">
    <property type="entry name" value="OmpA"/>
    <property type="match status" value="1"/>
</dbReference>
<keyword evidence="4" id="KW-0969">Cilium</keyword>
<proteinExistence type="predicted"/>
<name>A0A0D0NQ08_9RHOB</name>
<dbReference type="PANTHER" id="PTHR30329">
    <property type="entry name" value="STATOR ELEMENT OF FLAGELLAR MOTOR COMPLEX"/>
    <property type="match status" value="1"/>
</dbReference>
<dbReference type="OrthoDB" id="9815217at2"/>
<dbReference type="STRING" id="1123501.Wenmar_00731"/>
<dbReference type="Gene3D" id="3.30.1330.60">
    <property type="entry name" value="OmpA-like domain"/>
    <property type="match status" value="1"/>
</dbReference>
<keyword evidence="2" id="KW-0175">Coiled coil</keyword>
<feature type="coiled-coil region" evidence="2">
    <location>
        <begin position="201"/>
        <end position="305"/>
    </location>
</feature>
<dbReference type="eggNOG" id="COG1360">
    <property type="taxonomic scope" value="Bacteria"/>
</dbReference>
<keyword evidence="5" id="KW-1185">Reference proteome</keyword>
<dbReference type="PROSITE" id="PS51123">
    <property type="entry name" value="OMPA_2"/>
    <property type="match status" value="1"/>
</dbReference>
<dbReference type="SUPFAM" id="SSF103088">
    <property type="entry name" value="OmpA-like"/>
    <property type="match status" value="1"/>
</dbReference>
<evidence type="ECO:0000256" key="2">
    <source>
        <dbReference type="SAM" id="Coils"/>
    </source>
</evidence>
<organism evidence="4 5">
    <name type="scientific">Wenxinia marina DSM 24838</name>
    <dbReference type="NCBI Taxonomy" id="1123501"/>
    <lineage>
        <taxon>Bacteria</taxon>
        <taxon>Pseudomonadati</taxon>
        <taxon>Pseudomonadota</taxon>
        <taxon>Alphaproteobacteria</taxon>
        <taxon>Rhodobacterales</taxon>
        <taxon>Roseobacteraceae</taxon>
        <taxon>Wenxinia</taxon>
    </lineage>
</organism>
<feature type="domain" description="OmpA-like" evidence="3">
    <location>
        <begin position="331"/>
        <end position="456"/>
    </location>
</feature>